<feature type="domain" description="S1 motif" evidence="11">
    <location>
        <begin position="988"/>
        <end position="1062"/>
    </location>
</feature>
<accession>A0A1Y2FQP9</accession>
<proteinExistence type="predicted"/>
<dbReference type="Gene3D" id="2.40.50.140">
    <property type="entry name" value="Nucleic acid-binding proteins"/>
    <property type="match status" value="11"/>
</dbReference>
<feature type="domain" description="S1 motif" evidence="11">
    <location>
        <begin position="1080"/>
        <end position="1149"/>
    </location>
</feature>
<feature type="domain" description="S1 motif" evidence="11">
    <location>
        <begin position="879"/>
        <end position="955"/>
    </location>
</feature>
<dbReference type="GeneID" id="63785286"/>
<evidence type="ECO:0000256" key="3">
    <source>
        <dbReference type="ARBA" id="ARBA00022552"/>
    </source>
</evidence>
<organism evidence="12 13">
    <name type="scientific">Protomyces lactucae-debilis</name>
    <dbReference type="NCBI Taxonomy" id="2754530"/>
    <lineage>
        <taxon>Eukaryota</taxon>
        <taxon>Fungi</taxon>
        <taxon>Dikarya</taxon>
        <taxon>Ascomycota</taxon>
        <taxon>Taphrinomycotina</taxon>
        <taxon>Taphrinomycetes</taxon>
        <taxon>Taphrinales</taxon>
        <taxon>Protomycetaceae</taxon>
        <taxon>Protomyces</taxon>
    </lineage>
</organism>
<feature type="domain" description="S1 motif" evidence="11">
    <location>
        <begin position="779"/>
        <end position="848"/>
    </location>
</feature>
<feature type="domain" description="S1 motif" evidence="11">
    <location>
        <begin position="595"/>
        <end position="664"/>
    </location>
</feature>
<dbReference type="EMBL" id="MCFI01000003">
    <property type="protein sequence ID" value="ORY86310.1"/>
    <property type="molecule type" value="Genomic_DNA"/>
</dbReference>
<dbReference type="Pfam" id="PF23459">
    <property type="entry name" value="S1_RRP5"/>
    <property type="match status" value="2"/>
</dbReference>
<feature type="region of interest" description="Disordered" evidence="10">
    <location>
        <begin position="1332"/>
        <end position="1457"/>
    </location>
</feature>
<feature type="domain" description="S1 motif" evidence="11">
    <location>
        <begin position="683"/>
        <end position="757"/>
    </location>
</feature>
<dbReference type="CDD" id="cd05702">
    <property type="entry name" value="S1_Rrp5_repeat_hs11_sc8"/>
    <property type="match status" value="1"/>
</dbReference>
<keyword evidence="6" id="KW-0539">Nucleus</keyword>
<dbReference type="SUPFAM" id="SSF48452">
    <property type="entry name" value="TPR-like"/>
    <property type="match status" value="1"/>
</dbReference>
<dbReference type="GO" id="GO:0003723">
    <property type="term" value="F:RNA binding"/>
    <property type="evidence" value="ECO:0007669"/>
    <property type="project" value="TreeGrafter"/>
</dbReference>
<evidence type="ECO:0000256" key="2">
    <source>
        <dbReference type="ARBA" id="ARBA00022517"/>
    </source>
</evidence>
<dbReference type="FunFam" id="2.40.50.140:FF:000155">
    <property type="entry name" value="rRNA biogenesis protein RRP5"/>
    <property type="match status" value="1"/>
</dbReference>
<dbReference type="InterPro" id="IPR011990">
    <property type="entry name" value="TPR-like_helical_dom_sf"/>
</dbReference>
<feature type="domain" description="S1 motif" evidence="11">
    <location>
        <begin position="1167"/>
        <end position="1236"/>
    </location>
</feature>
<evidence type="ECO:0000256" key="4">
    <source>
        <dbReference type="ARBA" id="ARBA00022553"/>
    </source>
</evidence>
<dbReference type="InterPro" id="IPR045209">
    <property type="entry name" value="Rrp5"/>
</dbReference>
<dbReference type="FunFam" id="2.40.50.140:FF:000103">
    <property type="entry name" value="protein RRP5 homolog"/>
    <property type="match status" value="3"/>
</dbReference>
<evidence type="ECO:0000259" key="11">
    <source>
        <dbReference type="PROSITE" id="PS50126"/>
    </source>
</evidence>
<keyword evidence="13" id="KW-1185">Reference proteome</keyword>
<reference evidence="12 13" key="1">
    <citation type="submission" date="2016-07" db="EMBL/GenBank/DDBJ databases">
        <title>Pervasive Adenine N6-methylation of Active Genes in Fungi.</title>
        <authorList>
            <consortium name="DOE Joint Genome Institute"/>
            <person name="Mondo S.J."/>
            <person name="Dannebaum R.O."/>
            <person name="Kuo R.C."/>
            <person name="Labutti K."/>
            <person name="Haridas S."/>
            <person name="Kuo A."/>
            <person name="Salamov A."/>
            <person name="Ahrendt S.R."/>
            <person name="Lipzen A."/>
            <person name="Sullivan W."/>
            <person name="Andreopoulos W.B."/>
            <person name="Clum A."/>
            <person name="Lindquist E."/>
            <person name="Daum C."/>
            <person name="Ramamoorthy G.K."/>
            <person name="Gryganskyi A."/>
            <person name="Culley D."/>
            <person name="Magnuson J.K."/>
            <person name="James T.Y."/>
            <person name="O'Malley M.A."/>
            <person name="Stajich J.E."/>
            <person name="Spatafora J.W."/>
            <person name="Visel A."/>
            <person name="Grigoriev I.V."/>
        </authorList>
    </citation>
    <scope>NUCLEOTIDE SEQUENCE [LARGE SCALE GENOMIC DNA]</scope>
    <source>
        <strain evidence="12 13">12-1054</strain>
    </source>
</reference>
<protein>
    <recommendedName>
        <fullName evidence="8">rRNA biogenesis protein RRP5</fullName>
    </recommendedName>
    <alternativeName>
        <fullName evidence="9">Ribosomal RNA-processing protein 5</fullName>
    </alternativeName>
</protein>
<dbReference type="PROSITE" id="PS50126">
    <property type="entry name" value="S1"/>
    <property type="match status" value="12"/>
</dbReference>
<dbReference type="FunFam" id="2.40.50.140:FF:000159">
    <property type="entry name" value="rRNA biogenesis protein rrp5"/>
    <property type="match status" value="1"/>
</dbReference>
<dbReference type="InterPro" id="IPR057302">
    <property type="entry name" value="Rrp5_S1"/>
</dbReference>
<dbReference type="CDD" id="cd05708">
    <property type="entry name" value="S1_Rrp5_repeat_sc12"/>
    <property type="match status" value="1"/>
</dbReference>
<comment type="caution">
    <text evidence="12">The sequence shown here is derived from an EMBL/GenBank/DDBJ whole genome shotgun (WGS) entry which is preliminary data.</text>
</comment>
<dbReference type="Pfam" id="PF24685">
    <property type="entry name" value="OB_RRP5_4th"/>
    <property type="match status" value="1"/>
</dbReference>
<comment type="subcellular location">
    <subcellularLocation>
        <location evidence="1">Nucleus</location>
        <location evidence="1">Nucleolus</location>
    </subcellularLocation>
</comment>
<dbReference type="RefSeq" id="XP_040727492.1">
    <property type="nucleotide sequence ID" value="XM_040868687.1"/>
</dbReference>
<keyword evidence="2" id="KW-0690">Ribosome biogenesis</keyword>
<dbReference type="STRING" id="56484.A0A1Y2FQP9"/>
<evidence type="ECO:0000256" key="6">
    <source>
        <dbReference type="ARBA" id="ARBA00023242"/>
    </source>
</evidence>
<feature type="compositionally biased region" description="Basic residues" evidence="10">
    <location>
        <begin position="1435"/>
        <end position="1445"/>
    </location>
</feature>
<feature type="domain" description="S1 motif" evidence="11">
    <location>
        <begin position="235"/>
        <end position="302"/>
    </location>
</feature>
<evidence type="ECO:0000256" key="5">
    <source>
        <dbReference type="ARBA" id="ARBA00022737"/>
    </source>
</evidence>
<feature type="domain" description="S1 motif" evidence="11">
    <location>
        <begin position="506"/>
        <end position="575"/>
    </location>
</feature>
<feature type="domain" description="S1 motif" evidence="11">
    <location>
        <begin position="1254"/>
        <end position="1326"/>
    </location>
</feature>
<evidence type="ECO:0000256" key="10">
    <source>
        <dbReference type="SAM" id="MobiDB-lite"/>
    </source>
</evidence>
<name>A0A1Y2FQP9_PROLT</name>
<dbReference type="SMART" id="SM00316">
    <property type="entry name" value="S1"/>
    <property type="match status" value="12"/>
</dbReference>
<dbReference type="PANTHER" id="PTHR23270">
    <property type="entry name" value="PROGRAMMED CELL DEATH PROTEIN 11 PRE-RRNA PROCESSING PROTEIN RRP5"/>
    <property type="match status" value="1"/>
</dbReference>
<dbReference type="Proteomes" id="UP000193685">
    <property type="component" value="Unassembled WGS sequence"/>
</dbReference>
<dbReference type="InterPro" id="IPR048058">
    <property type="entry name" value="Rrp5_S1_rpt_hs11_sc8"/>
</dbReference>
<dbReference type="FunFam" id="2.40.50.140:FF:000196">
    <property type="entry name" value="rRNA biogenesis protein RRP5"/>
    <property type="match status" value="1"/>
</dbReference>
<evidence type="ECO:0000256" key="1">
    <source>
        <dbReference type="ARBA" id="ARBA00004604"/>
    </source>
</evidence>
<dbReference type="GO" id="GO:0006364">
    <property type="term" value="P:rRNA processing"/>
    <property type="evidence" value="ECO:0007669"/>
    <property type="project" value="UniProtKB-KW"/>
</dbReference>
<evidence type="ECO:0000256" key="9">
    <source>
        <dbReference type="ARBA" id="ARBA00076674"/>
    </source>
</evidence>
<dbReference type="GO" id="GO:0032040">
    <property type="term" value="C:small-subunit processome"/>
    <property type="evidence" value="ECO:0007669"/>
    <property type="project" value="TreeGrafter"/>
</dbReference>
<evidence type="ECO:0000313" key="12">
    <source>
        <dbReference type="EMBL" id="ORY86310.1"/>
    </source>
</evidence>
<feature type="compositionally biased region" description="Acidic residues" evidence="10">
    <location>
        <begin position="1334"/>
        <end position="1395"/>
    </location>
</feature>
<dbReference type="OMA" id="GQYLRAY"/>
<comment type="function">
    <text evidence="7">Involved in the biogenesis of rRNA. Required for the formation of 18S and 5.8S rRNA.</text>
</comment>
<dbReference type="CDD" id="cd05693">
    <property type="entry name" value="S1_Rrp5_repeat_hs1_sc1"/>
    <property type="match status" value="1"/>
</dbReference>
<gene>
    <name evidence="12" type="ORF">BCR37DRAFT_376884</name>
</gene>
<dbReference type="InterPro" id="IPR003029">
    <property type="entry name" value="S1_domain"/>
</dbReference>
<dbReference type="Pfam" id="PF00575">
    <property type="entry name" value="S1"/>
    <property type="match status" value="4"/>
</dbReference>
<dbReference type="InterPro" id="IPR012340">
    <property type="entry name" value="NA-bd_OB-fold"/>
</dbReference>
<feature type="domain" description="S1 motif" evidence="11">
    <location>
        <begin position="120"/>
        <end position="219"/>
    </location>
</feature>
<dbReference type="PANTHER" id="PTHR23270:SF10">
    <property type="entry name" value="PROTEIN RRP5 HOMOLOG"/>
    <property type="match status" value="1"/>
</dbReference>
<dbReference type="InterPro" id="IPR048059">
    <property type="entry name" value="Rrp5_S1_rpt_hs1_sc1"/>
</dbReference>
<evidence type="ECO:0000256" key="8">
    <source>
        <dbReference type="ARBA" id="ARBA00073619"/>
    </source>
</evidence>
<feature type="region of interest" description="Disordered" evidence="10">
    <location>
        <begin position="63"/>
        <end position="90"/>
    </location>
</feature>
<dbReference type="SUPFAM" id="SSF50249">
    <property type="entry name" value="Nucleic acid-binding proteins"/>
    <property type="match status" value="12"/>
</dbReference>
<keyword evidence="4" id="KW-0597">Phosphoprotein</keyword>
<dbReference type="CDD" id="cd05697">
    <property type="entry name" value="S1_Rrp5_repeat_hs5"/>
    <property type="match status" value="1"/>
</dbReference>
<evidence type="ECO:0000313" key="13">
    <source>
        <dbReference type="Proteomes" id="UP000193685"/>
    </source>
</evidence>
<dbReference type="InterPro" id="IPR057301">
    <property type="entry name" value="Rrp5_OB_4th"/>
</dbReference>
<feature type="non-terminal residue" evidence="12">
    <location>
        <position position="1628"/>
    </location>
</feature>
<keyword evidence="3" id="KW-0698">rRNA processing</keyword>
<dbReference type="Gene3D" id="1.25.40.10">
    <property type="entry name" value="Tetratricopeptide repeat domain"/>
    <property type="match status" value="1"/>
</dbReference>
<dbReference type="OrthoDB" id="412781at2759"/>
<sequence length="1628" mass="175238">MAPDKKRKRSDAPTSKPAPVAPVAAVSSLLKSDEAFPRGGASVLTPFEYKEAANEARQELFSEGPISGNADNVNGDESGATAAKKIKRRKSGKMDKAVAIASEPRQAKIEGLSFKRMTPGTLVLGQVTAIGPADLTIALPNNLSGYVPIGNISATLTARLTADEDSDVEMEDEENSDLPDLDDLFSIGQWLRCAVTAASSGAAGKDGLVTKKRIDLSVDPDLVNKGQIPETLQARSVVQAAVRSIEDHGLVMDLGMDDASGFIKSKEITEPAASYKVGQVLLCSVTSAASGSGRKVIQLSPELAKNPKKLKVRDLLDVKAILPGDGVEVVIADAQLNSFSGKVLGHLEATCDVFATGSLGSREFKEGEKLFARVLFTHTESEPRRIAVSLLAHVVGLTTATTATQSTPLDALPTGFVLDEASVKHIEPGLGLFCSVGVEGLSGFVHISRMSDEKITTIEANGQYRVGSMHRARVIGFSSVDGLYLLSMEDSILESKFLSAADASIGQQVSGTVERFIKGGMFVKLSSTVTGYVPDLHIADVKLQFPEKKFKEGSTVKCRVLDSDPIKKRVTLTMKKSLVNAETPILSSYDSILTGAKSTGVIVKLYDSGALVQFYGGVHGFLPSSQMSEAYISNPKEHFKVGQTLGVTVISINVDEQKMTVSCRDSSAWDESKLDAFTELACGSILAATITEKTANKLVVSLLPSGFTGTIDLAHLSDGDSSKCDKAMAKARVGGHIKELVVLDKQDAQKQVILSAKPSLIKAAKAGSLPSDFSSLQRGQKLVGFVRKAADYGVLVGFANGLTGLCLKHNLSEEHVSMPASLFSVGQSVSCTFTEVEAVQQRFQVSMKPVSSVSQVGPQEPLEAPVDGSLASIADLVPGRVCKARISSIKETQLNVLFAEGVQGRVDVSSCFESIEDIKDTSKPLQQFKLQQEITVKVIGYHDAKLHKFLPLTHRQLNNKTIFECSARPSDVANKGVPMLDFEQVKVGELYTAFVNNINPDCLWVNLSPEVRGRVKLLDLDIDASSAQSPEAISQHYPTGSALQCRVTHLDLATKHLDLSQRAVDSASAPLTDLDSIVIGQTYPAKLTRVAESGMLAQLTESITGRIALTDISSDYQEKPTVDFKKHEICQVVVKSVDVPNKKVALSLRQSSGPDPEISTVADLKVGSRYRGYVKNVADSGLFVELGRDVVARVKIADVSDAFVKNWKKLFSVDQLVAGTVVAADPKAKRVEFTLKKNPGKTGKQQQLGDLKVGQVIEATVKKIEAFGIFLSVNSTGGKVSGLCHKSEIADKAVADISKIYSVGDLVKAKVLSVEESKKRISFGLKASYFGDAGDVDDEDEDEVMAEASDVDEEDEFAEEEEEEDVPSADEDEESQEEDEEEAGKSSDDDDEEMEQSEKKPALNVGGFDFTGASVFGDKDQVDSSSEEDDAPKPAKVKRVKKKHLVAASGDGSAQSPADFEKLLLGAPDSSLVWINYMAFHMQLSEVGKAREVAERALKAIHFRREKEKLNVWMALINLENNFGTEESLDEVFKRSCQFNDAREMHARLAGALIRSGKLDKADAVYSEMVSKFSNNLAGWVEYARFLANPDEATGKADMEAARALLPRALKSLSKKDQLSAIQKFAQI</sequence>
<keyword evidence="5" id="KW-0677">Repeat</keyword>
<feature type="domain" description="S1 motif" evidence="11">
    <location>
        <begin position="415"/>
        <end position="489"/>
    </location>
</feature>
<evidence type="ECO:0000256" key="7">
    <source>
        <dbReference type="ARBA" id="ARBA00055575"/>
    </source>
</evidence>
<feature type="region of interest" description="Disordered" evidence="10">
    <location>
        <begin position="1"/>
        <end position="22"/>
    </location>
</feature>